<keyword evidence="10" id="KW-1185">Reference proteome</keyword>
<evidence type="ECO:0000256" key="3">
    <source>
        <dbReference type="ARBA" id="ARBA00022664"/>
    </source>
</evidence>
<organism evidence="9 10">
    <name type="scientific">Discina gigas</name>
    <dbReference type="NCBI Taxonomy" id="1032678"/>
    <lineage>
        <taxon>Eukaryota</taxon>
        <taxon>Fungi</taxon>
        <taxon>Dikarya</taxon>
        <taxon>Ascomycota</taxon>
        <taxon>Pezizomycotina</taxon>
        <taxon>Pezizomycetes</taxon>
        <taxon>Pezizales</taxon>
        <taxon>Discinaceae</taxon>
        <taxon>Discina</taxon>
    </lineage>
</organism>
<evidence type="ECO:0000313" key="10">
    <source>
        <dbReference type="Proteomes" id="UP001447188"/>
    </source>
</evidence>
<name>A0ABR3GFP5_9PEZI</name>
<evidence type="ECO:0008006" key="11">
    <source>
        <dbReference type="Google" id="ProtNLM"/>
    </source>
</evidence>
<feature type="coiled-coil region" evidence="7">
    <location>
        <begin position="130"/>
        <end position="164"/>
    </location>
</feature>
<protein>
    <recommendedName>
        <fullName evidence="11">Breast carcinoma amplified sequence 2</fullName>
    </recommendedName>
</protein>
<dbReference type="PANTHER" id="PTHR13296:SF0">
    <property type="entry name" value="PRE-MRNA-SPLICING FACTOR SPF27"/>
    <property type="match status" value="1"/>
</dbReference>
<dbReference type="InterPro" id="IPR008409">
    <property type="entry name" value="SPF27"/>
</dbReference>
<reference evidence="9 10" key="1">
    <citation type="submission" date="2024-02" db="EMBL/GenBank/DDBJ databases">
        <title>Discinaceae phylogenomics.</title>
        <authorList>
            <person name="Dirks A.C."/>
            <person name="James T.Y."/>
        </authorList>
    </citation>
    <scope>NUCLEOTIDE SEQUENCE [LARGE SCALE GENOMIC DNA]</scope>
    <source>
        <strain evidence="9 10">ACD0624</strain>
    </source>
</reference>
<keyword evidence="3" id="KW-0507">mRNA processing</keyword>
<keyword evidence="4" id="KW-0747">Spliceosome</keyword>
<evidence type="ECO:0000313" key="9">
    <source>
        <dbReference type="EMBL" id="KAL0634628.1"/>
    </source>
</evidence>
<evidence type="ECO:0000256" key="5">
    <source>
        <dbReference type="ARBA" id="ARBA00023187"/>
    </source>
</evidence>
<dbReference type="EMBL" id="JBBBZM010000089">
    <property type="protein sequence ID" value="KAL0634628.1"/>
    <property type="molecule type" value="Genomic_DNA"/>
</dbReference>
<dbReference type="PANTHER" id="PTHR13296">
    <property type="entry name" value="BCAS2 PROTEIN"/>
    <property type="match status" value="1"/>
</dbReference>
<evidence type="ECO:0000256" key="6">
    <source>
        <dbReference type="ARBA" id="ARBA00023242"/>
    </source>
</evidence>
<keyword evidence="5" id="KW-0508">mRNA splicing</keyword>
<evidence type="ECO:0000256" key="4">
    <source>
        <dbReference type="ARBA" id="ARBA00022728"/>
    </source>
</evidence>
<dbReference type="Pfam" id="PF05700">
    <property type="entry name" value="BCAS2"/>
    <property type="match status" value="1"/>
</dbReference>
<evidence type="ECO:0000256" key="1">
    <source>
        <dbReference type="ARBA" id="ARBA00004123"/>
    </source>
</evidence>
<dbReference type="Proteomes" id="UP001447188">
    <property type="component" value="Unassembled WGS sequence"/>
</dbReference>
<comment type="caution">
    <text evidence="9">The sequence shown here is derived from an EMBL/GenBank/DDBJ whole genome shotgun (WGS) entry which is preliminary data.</text>
</comment>
<comment type="similarity">
    <text evidence="2">Belongs to the SPF27 family.</text>
</comment>
<gene>
    <name evidence="9" type="ORF">Q9L58_006421</name>
</gene>
<evidence type="ECO:0000256" key="7">
    <source>
        <dbReference type="SAM" id="Coils"/>
    </source>
</evidence>
<evidence type="ECO:0000256" key="8">
    <source>
        <dbReference type="SAM" id="MobiDB-lite"/>
    </source>
</evidence>
<keyword evidence="6" id="KW-0539">Nucleus</keyword>
<proteinExistence type="inferred from homology"/>
<sequence length="208" mass="23064">MSLIITSHDSLPYIEPAPTPTELTRIAALITSELSSTHASELHPSLPPLPSPKFSPAIAEELSRVASGKPLTGGIDLSRYEPSQPADGSSPEEYDHALASAYASSAHLQTRLTNLTLLNEFGKNAWLIHNAQLEQLLTALEEDLMLLKTECELVNKERKGLQKDVEPELRSLEEKWRRGIGRVLEVEVAAEKVRAEILSRRREKTTRV</sequence>
<accession>A0ABR3GFP5</accession>
<comment type="subcellular location">
    <subcellularLocation>
        <location evidence="1">Nucleus</location>
    </subcellularLocation>
</comment>
<keyword evidence="7" id="KW-0175">Coiled coil</keyword>
<evidence type="ECO:0000256" key="2">
    <source>
        <dbReference type="ARBA" id="ARBA00010788"/>
    </source>
</evidence>
<feature type="region of interest" description="Disordered" evidence="8">
    <location>
        <begin position="69"/>
        <end position="93"/>
    </location>
</feature>